<keyword evidence="3" id="KW-0813">Transport</keyword>
<keyword evidence="5" id="KW-0472">Membrane</keyword>
<dbReference type="GO" id="GO:0016192">
    <property type="term" value="P:vesicle-mediated transport"/>
    <property type="evidence" value="ECO:0007669"/>
    <property type="project" value="InterPro"/>
</dbReference>
<evidence type="ECO:0000256" key="4">
    <source>
        <dbReference type="ARBA" id="ARBA00022927"/>
    </source>
</evidence>
<dbReference type="AlphaFoldDB" id="A0A3M7SV24"/>
<dbReference type="EMBL" id="REGN01000739">
    <property type="protein sequence ID" value="RNA39549.1"/>
    <property type="molecule type" value="Genomic_DNA"/>
</dbReference>
<evidence type="ECO:0000313" key="8">
    <source>
        <dbReference type="Proteomes" id="UP000276133"/>
    </source>
</evidence>
<sequence length="565" mass="65131">MNVVNAIRFYVKKFTEESGAGMKILLLDNETKSIVSVAFSQSEIANKEVYLFDLLENQNRDHMKHLKCICFLRPTKQNLINLSRELKNPKYGQYYIYFTNTIEKMDVKSLAESDEQEVVREVQEYFADYVALGYHVFSLNIPKCGELNKWNEANLKRTAQGLISVLLSLKKSPVIRYQASFEMCRKLAESVRNIISRDSNLFDFRQTDPAPVLLIIDRREDPVTPLLNQWTYQAMVHEQFGIRNNIVNLKEVPGISKELEEIILSAEYDDFYEKSMFLNYGEICIKIKELMEDFQKKSQSNTKVETIADMKAFVENYPQFKKMSGTVAKHVTLVSELSRLVSEYNLLEVSETEQQLACQEDHSDSLQKIRNLIKNPRVRTYDILRSVCLYALRYEKSNNSGLNSLKNALLERGGLTSDQKDFLNRICSYGGVNYREADLFLNQNAMAFTKRILKGFKGVDNVYTQHTPLVKDLVEQLIKGRLKETSYPFLGNTIRDKPQEIIIFVVGGITSEETLAIHNINKAYAGNIKVIIGGTYLHNFKTFIDEVNSLVNDFKDRTRANVRNL</sequence>
<dbReference type="PANTHER" id="PTHR11679">
    <property type="entry name" value="VESICLE PROTEIN SORTING-ASSOCIATED"/>
    <property type="match status" value="1"/>
</dbReference>
<dbReference type="InterPro" id="IPR043127">
    <property type="entry name" value="Sec-1-like_dom3a"/>
</dbReference>
<evidence type="ECO:0000256" key="1">
    <source>
        <dbReference type="ARBA" id="ARBA00004184"/>
    </source>
</evidence>
<dbReference type="GO" id="GO:0012505">
    <property type="term" value="C:endomembrane system"/>
    <property type="evidence" value="ECO:0007669"/>
    <property type="project" value="UniProtKB-SubCell"/>
</dbReference>
<proteinExistence type="inferred from homology"/>
<reference evidence="7 8" key="1">
    <citation type="journal article" date="2018" name="Sci. Rep.">
        <title>Genomic signatures of local adaptation to the degree of environmental predictability in rotifers.</title>
        <authorList>
            <person name="Franch-Gras L."/>
            <person name="Hahn C."/>
            <person name="Garcia-Roger E.M."/>
            <person name="Carmona M.J."/>
            <person name="Serra M."/>
            <person name="Gomez A."/>
        </authorList>
    </citation>
    <scope>NUCLEOTIDE SEQUENCE [LARGE SCALE GENOMIC DNA]</scope>
    <source>
        <strain evidence="7">HYR1</strain>
    </source>
</reference>
<dbReference type="Pfam" id="PF00995">
    <property type="entry name" value="Sec1"/>
    <property type="match status" value="1"/>
</dbReference>
<dbReference type="FunFam" id="3.90.830.10:FF:000002">
    <property type="entry name" value="Vacuolar protein sorting-associated protein 45"/>
    <property type="match status" value="1"/>
</dbReference>
<evidence type="ECO:0000313" key="7">
    <source>
        <dbReference type="EMBL" id="RNA39549.1"/>
    </source>
</evidence>
<evidence type="ECO:0000256" key="6">
    <source>
        <dbReference type="ARBA" id="ARBA00073001"/>
    </source>
</evidence>
<dbReference type="InterPro" id="IPR001619">
    <property type="entry name" value="Sec1-like"/>
</dbReference>
<dbReference type="Gene3D" id="3.40.50.2060">
    <property type="match status" value="1"/>
</dbReference>
<dbReference type="Gene3D" id="3.90.830.10">
    <property type="entry name" value="Syntaxin Binding Protein 1, Chain A, domain 2"/>
    <property type="match status" value="1"/>
</dbReference>
<dbReference type="GO" id="GO:0031410">
    <property type="term" value="C:cytoplasmic vesicle"/>
    <property type="evidence" value="ECO:0007669"/>
    <property type="project" value="UniProtKB-ARBA"/>
</dbReference>
<evidence type="ECO:0000256" key="5">
    <source>
        <dbReference type="ARBA" id="ARBA00023136"/>
    </source>
</evidence>
<dbReference type="PIRSF" id="PIRSF005715">
    <property type="entry name" value="VPS45_Sec1"/>
    <property type="match status" value="1"/>
</dbReference>
<comment type="similarity">
    <text evidence="2">Belongs to the STXBP/unc-18/SEC1 family.</text>
</comment>
<keyword evidence="4" id="KW-0653">Protein transport</keyword>
<dbReference type="STRING" id="10195.A0A3M7SV24"/>
<accession>A0A3M7SV24</accession>
<comment type="caution">
    <text evidence="7">The sequence shown here is derived from an EMBL/GenBank/DDBJ whole genome shotgun (WGS) entry which is preliminary data.</text>
</comment>
<dbReference type="GO" id="GO:0015031">
    <property type="term" value="P:protein transport"/>
    <property type="evidence" value="ECO:0007669"/>
    <property type="project" value="UniProtKB-KW"/>
</dbReference>
<organism evidence="7 8">
    <name type="scientific">Brachionus plicatilis</name>
    <name type="common">Marine rotifer</name>
    <name type="synonym">Brachionus muelleri</name>
    <dbReference type="NCBI Taxonomy" id="10195"/>
    <lineage>
        <taxon>Eukaryota</taxon>
        <taxon>Metazoa</taxon>
        <taxon>Spiralia</taxon>
        <taxon>Gnathifera</taxon>
        <taxon>Rotifera</taxon>
        <taxon>Eurotatoria</taxon>
        <taxon>Monogononta</taxon>
        <taxon>Pseudotrocha</taxon>
        <taxon>Ploima</taxon>
        <taxon>Brachionidae</taxon>
        <taxon>Brachionus</taxon>
    </lineage>
</organism>
<dbReference type="InterPro" id="IPR036045">
    <property type="entry name" value="Sec1-like_sf"/>
</dbReference>
<keyword evidence="8" id="KW-1185">Reference proteome</keyword>
<dbReference type="InterPro" id="IPR043154">
    <property type="entry name" value="Sec-1-like_dom1"/>
</dbReference>
<gene>
    <name evidence="7" type="ORF">BpHYR1_012623</name>
</gene>
<evidence type="ECO:0000256" key="2">
    <source>
        <dbReference type="ARBA" id="ARBA00009884"/>
    </source>
</evidence>
<dbReference type="Gene3D" id="1.25.40.60">
    <property type="match status" value="1"/>
</dbReference>
<comment type="subcellular location">
    <subcellularLocation>
        <location evidence="1">Endomembrane system</location>
        <topology evidence="1">Peripheral membrane protein</topology>
    </subcellularLocation>
</comment>
<protein>
    <recommendedName>
        <fullName evidence="6">Vacuolar protein sorting-associated protein 45</fullName>
    </recommendedName>
</protein>
<dbReference type="OrthoDB" id="10266265at2759"/>
<evidence type="ECO:0000256" key="3">
    <source>
        <dbReference type="ARBA" id="ARBA00022448"/>
    </source>
</evidence>
<dbReference type="SUPFAM" id="SSF56815">
    <property type="entry name" value="Sec1/munc18-like (SM) proteins"/>
    <property type="match status" value="1"/>
</dbReference>
<dbReference type="Proteomes" id="UP000276133">
    <property type="component" value="Unassembled WGS sequence"/>
</dbReference>
<dbReference type="InterPro" id="IPR027482">
    <property type="entry name" value="Sec1-like_dom2"/>
</dbReference>
<dbReference type="Gene3D" id="3.40.50.1910">
    <property type="match status" value="1"/>
</dbReference>
<name>A0A3M7SV24_BRAPC</name>